<dbReference type="SUPFAM" id="SSF102705">
    <property type="entry name" value="NIF3 (NGG1p interacting factor 3)-like"/>
    <property type="match status" value="1"/>
</dbReference>
<keyword evidence="3" id="KW-1185">Reference proteome</keyword>
<reference evidence="2 3" key="1">
    <citation type="submission" date="2016-03" db="EMBL/GenBank/DDBJ databases">
        <authorList>
            <person name="Ploux O."/>
        </authorList>
    </citation>
    <scope>NUCLEOTIDE SEQUENCE [LARGE SCALE GENOMIC DNA]</scope>
    <source>
        <strain evidence="2 3">UAMH 11012</strain>
    </source>
</reference>
<dbReference type="PANTHER" id="PTHR41774:SF1">
    <property type="entry name" value="NGG1P INTERACTING FACTOR NIF3"/>
    <property type="match status" value="1"/>
</dbReference>
<dbReference type="STRING" id="576137.A0A1L7WCN9"/>
<dbReference type="Proteomes" id="UP000184330">
    <property type="component" value="Unassembled WGS sequence"/>
</dbReference>
<evidence type="ECO:0000313" key="3">
    <source>
        <dbReference type="Proteomes" id="UP000184330"/>
    </source>
</evidence>
<dbReference type="OrthoDB" id="15981at2759"/>
<gene>
    <name evidence="2" type="ORF">PAC_00427</name>
</gene>
<accession>A0A1L7WCN9</accession>
<name>A0A1L7WCN9_9HELO</name>
<organism evidence="2 3">
    <name type="scientific">Phialocephala subalpina</name>
    <dbReference type="NCBI Taxonomy" id="576137"/>
    <lineage>
        <taxon>Eukaryota</taxon>
        <taxon>Fungi</taxon>
        <taxon>Dikarya</taxon>
        <taxon>Ascomycota</taxon>
        <taxon>Pezizomycotina</taxon>
        <taxon>Leotiomycetes</taxon>
        <taxon>Helotiales</taxon>
        <taxon>Mollisiaceae</taxon>
        <taxon>Phialocephala</taxon>
        <taxon>Phialocephala fortinii species complex</taxon>
    </lineage>
</organism>
<evidence type="ECO:0000256" key="1">
    <source>
        <dbReference type="ARBA" id="ARBA00020998"/>
    </source>
</evidence>
<dbReference type="Gene3D" id="3.30.70.120">
    <property type="match status" value="1"/>
</dbReference>
<evidence type="ECO:0000313" key="2">
    <source>
        <dbReference type="EMBL" id="CZR50554.1"/>
    </source>
</evidence>
<dbReference type="InterPro" id="IPR015867">
    <property type="entry name" value="N-reg_PII/ATP_PRibTrfase_C"/>
</dbReference>
<dbReference type="PANTHER" id="PTHR41774">
    <property type="match status" value="1"/>
</dbReference>
<proteinExistence type="predicted"/>
<dbReference type="EMBL" id="FJOG01000001">
    <property type="protein sequence ID" value="CZR50554.1"/>
    <property type="molecule type" value="Genomic_DNA"/>
</dbReference>
<sequence length="112" mass="12413">MRMDNYKLVYFVPPSHLQATKHAIHEAGGGVYADGKYIQCAFEIQGSGQFIPVAEAGANPHTGTPGKLEKTDEFRVEIKCSGRDVAKKAVVALKHSHPYEVPAYEVYKMEDF</sequence>
<dbReference type="AlphaFoldDB" id="A0A1L7WCN9"/>
<dbReference type="InterPro" id="IPR036069">
    <property type="entry name" value="DUF34/NIF3_sf"/>
</dbReference>
<protein>
    <recommendedName>
        <fullName evidence="1">ATP phosphoribosyltransferase</fullName>
    </recommendedName>
</protein>